<dbReference type="Proteomes" id="UP001235939">
    <property type="component" value="Chromosome 13"/>
</dbReference>
<keyword evidence="1 4" id="KW-0728">SH3 domain</keyword>
<protein>
    <submittedName>
        <fullName evidence="10">RASA1</fullName>
    </submittedName>
</protein>
<keyword evidence="2 3" id="KW-0727">SH2 domain</keyword>
<dbReference type="SMART" id="SM00239">
    <property type="entry name" value="C2"/>
    <property type="match status" value="1"/>
</dbReference>
<accession>A0ABY6L4R8</accession>
<dbReference type="Gene3D" id="2.30.30.40">
    <property type="entry name" value="SH3 Domains"/>
    <property type="match status" value="1"/>
</dbReference>
<dbReference type="PROSITE" id="PS50003">
    <property type="entry name" value="PH_DOMAIN"/>
    <property type="match status" value="1"/>
</dbReference>
<dbReference type="InterPro" id="IPR000008">
    <property type="entry name" value="C2_dom"/>
</dbReference>
<dbReference type="Pfam" id="PF00169">
    <property type="entry name" value="PH"/>
    <property type="match status" value="1"/>
</dbReference>
<dbReference type="PROSITE" id="PS50002">
    <property type="entry name" value="SH3"/>
    <property type="match status" value="1"/>
</dbReference>
<feature type="domain" description="C2" evidence="9">
    <location>
        <begin position="443"/>
        <end position="553"/>
    </location>
</feature>
<feature type="domain" description="SH3" evidence="7">
    <location>
        <begin position="114"/>
        <end position="176"/>
    </location>
</feature>
<keyword evidence="5" id="KW-0812">Transmembrane</keyword>
<dbReference type="Gene3D" id="2.30.29.30">
    <property type="entry name" value="Pleckstrin-homology domain (PH domain)/Phosphotyrosine-binding domain (PTB)"/>
    <property type="match status" value="1"/>
</dbReference>
<evidence type="ECO:0000313" key="10">
    <source>
        <dbReference type="EMBL" id="UYV75983.1"/>
    </source>
</evidence>
<dbReference type="SMART" id="SM00233">
    <property type="entry name" value="PH"/>
    <property type="match status" value="1"/>
</dbReference>
<dbReference type="PROSITE" id="PS50001">
    <property type="entry name" value="SH2"/>
    <property type="match status" value="2"/>
</dbReference>
<evidence type="ECO:0000256" key="1">
    <source>
        <dbReference type="ARBA" id="ARBA00022443"/>
    </source>
</evidence>
<keyword evidence="11" id="KW-1185">Reference proteome</keyword>
<dbReference type="PRINTS" id="PR00401">
    <property type="entry name" value="SH2DOMAIN"/>
</dbReference>
<dbReference type="InterPro" id="IPR001849">
    <property type="entry name" value="PH_domain"/>
</dbReference>
<dbReference type="InterPro" id="IPR000980">
    <property type="entry name" value="SH2"/>
</dbReference>
<dbReference type="SUPFAM" id="SSF50044">
    <property type="entry name" value="SH3-domain"/>
    <property type="match status" value="1"/>
</dbReference>
<organism evidence="10 11">
    <name type="scientific">Cordylochernes scorpioides</name>
    <dbReference type="NCBI Taxonomy" id="51811"/>
    <lineage>
        <taxon>Eukaryota</taxon>
        <taxon>Metazoa</taxon>
        <taxon>Ecdysozoa</taxon>
        <taxon>Arthropoda</taxon>
        <taxon>Chelicerata</taxon>
        <taxon>Arachnida</taxon>
        <taxon>Pseudoscorpiones</taxon>
        <taxon>Cheliferoidea</taxon>
        <taxon>Chernetidae</taxon>
        <taxon>Cordylochernes</taxon>
    </lineage>
</organism>
<dbReference type="InterPro" id="IPR051184">
    <property type="entry name" value="Tyrosine-phos_adapter"/>
</dbReference>
<dbReference type="InterPro" id="IPR036860">
    <property type="entry name" value="SH2_dom_sf"/>
</dbReference>
<dbReference type="InterPro" id="IPR035892">
    <property type="entry name" value="C2_domain_sf"/>
</dbReference>
<keyword evidence="5" id="KW-0472">Membrane</keyword>
<keyword evidence="5" id="KW-1133">Transmembrane helix</keyword>
<dbReference type="EMBL" id="CP092875">
    <property type="protein sequence ID" value="UYV75983.1"/>
    <property type="molecule type" value="Genomic_DNA"/>
</dbReference>
<dbReference type="Gene3D" id="2.60.40.150">
    <property type="entry name" value="C2 domain"/>
    <property type="match status" value="1"/>
</dbReference>
<dbReference type="SMART" id="SM00252">
    <property type="entry name" value="SH2"/>
    <property type="match status" value="2"/>
</dbReference>
<dbReference type="Gene3D" id="3.30.505.10">
    <property type="entry name" value="SH2 domain"/>
    <property type="match status" value="2"/>
</dbReference>
<dbReference type="Pfam" id="PF00018">
    <property type="entry name" value="SH3_1"/>
    <property type="match status" value="1"/>
</dbReference>
<evidence type="ECO:0000256" key="4">
    <source>
        <dbReference type="PROSITE-ProRule" id="PRU00192"/>
    </source>
</evidence>
<dbReference type="SUPFAM" id="SSF49562">
    <property type="entry name" value="C2 domain (Calcium/lipid-binding domain, CaLB)"/>
    <property type="match status" value="1"/>
</dbReference>
<evidence type="ECO:0000259" key="6">
    <source>
        <dbReference type="PROSITE" id="PS50001"/>
    </source>
</evidence>
<feature type="domain" description="SH2" evidence="6">
    <location>
        <begin position="17"/>
        <end position="107"/>
    </location>
</feature>
<dbReference type="CDD" id="cd13260">
    <property type="entry name" value="PH_RASA1"/>
    <property type="match status" value="1"/>
</dbReference>
<feature type="domain" description="PH" evidence="8">
    <location>
        <begin position="334"/>
        <end position="437"/>
    </location>
</feature>
<evidence type="ECO:0000259" key="7">
    <source>
        <dbReference type="PROSITE" id="PS50002"/>
    </source>
</evidence>
<dbReference type="SUPFAM" id="SSF55550">
    <property type="entry name" value="SH2 domain"/>
    <property type="match status" value="2"/>
</dbReference>
<name>A0ABY6L4R8_9ARAC</name>
<dbReference type="InterPro" id="IPR035652">
    <property type="entry name" value="RasGAP_SH3"/>
</dbReference>
<dbReference type="PANTHER" id="PTHR19969">
    <property type="entry name" value="SH2-SH3 ADAPTOR PROTEIN-RELATED"/>
    <property type="match status" value="1"/>
</dbReference>
<evidence type="ECO:0000256" key="5">
    <source>
        <dbReference type="SAM" id="Phobius"/>
    </source>
</evidence>
<reference evidence="10 11" key="1">
    <citation type="submission" date="2022-01" db="EMBL/GenBank/DDBJ databases">
        <title>A chromosomal length assembly of Cordylochernes scorpioides.</title>
        <authorList>
            <person name="Zeh D."/>
            <person name="Zeh J."/>
        </authorList>
    </citation>
    <scope>NUCLEOTIDE SEQUENCE [LARGE SCALE GENOMIC DNA]</scope>
    <source>
        <strain evidence="10">IN4F17</strain>
        <tissue evidence="10">Whole Body</tissue>
    </source>
</reference>
<dbReference type="CDD" id="cd11788">
    <property type="entry name" value="SH3_RasGAP"/>
    <property type="match status" value="1"/>
</dbReference>
<gene>
    <name evidence="10" type="ORF">LAZ67_13002021</name>
</gene>
<dbReference type="PROSITE" id="PS50004">
    <property type="entry name" value="C2"/>
    <property type="match status" value="1"/>
</dbReference>
<dbReference type="InterPro" id="IPR036028">
    <property type="entry name" value="SH3-like_dom_sf"/>
</dbReference>
<dbReference type="SUPFAM" id="SSF50729">
    <property type="entry name" value="PH domain-like"/>
    <property type="match status" value="1"/>
</dbReference>
<sequence length="553" mass="63444">MAPRFLQKSNPTSECKWYHGRLDRYTAEQRLQVINKLGSYLVRESDRKPGSYVLSYLGHTGINHFRITAVCGDFYIGGRQFDSLSDLIGYYTTWSDLLKKERLVHPVPPPEPVDDKKRVVAILPYTKMPDTDELSFLKGDIFVVHNDMGDGWLWVTLHRTQESGLVFSELVKELVLCPSSLPWRQPVIPGVTQDDSVDPNEIYPWFHGSLTKEAAVEKLALVGPGSFLVRPSDNSPGNYSLFFHINNTIQRFRIEKRGSSYIMGGRCFDSLEAVINRYKVEQIVEGHCLGEPILKTPYEFKSEEIKSTEEIKSQDIYATLRESRESGLAKRNKGIRMKGYLHKMSQGNRKWKTLYFALSTKDQQLLFFDNPRRTKPKGLVELSYSYLYMVHDSLFEKPNCFQLVERALPCISTIHYLCAMSADLAQEWVTAIKPLCVPQMVLRGGGPKGGLNVTEVRTLHLTLLEAHRLPVRLVPHPFCIISLNQVKVCRTQVKCPPDPIWEEDFVLEDIPSDITTFTITLYNKGKRSKDTEIGMFYLMMPYLIFFFLIFNQG</sequence>
<feature type="domain" description="SH2" evidence="6">
    <location>
        <begin position="205"/>
        <end position="293"/>
    </location>
</feature>
<proteinExistence type="predicted"/>
<feature type="transmembrane region" description="Helical" evidence="5">
    <location>
        <begin position="533"/>
        <end position="550"/>
    </location>
</feature>
<dbReference type="SMART" id="SM00326">
    <property type="entry name" value="SH3"/>
    <property type="match status" value="1"/>
</dbReference>
<evidence type="ECO:0000313" key="11">
    <source>
        <dbReference type="Proteomes" id="UP001235939"/>
    </source>
</evidence>
<evidence type="ECO:0000256" key="2">
    <source>
        <dbReference type="ARBA" id="ARBA00022999"/>
    </source>
</evidence>
<evidence type="ECO:0000256" key="3">
    <source>
        <dbReference type="PROSITE-ProRule" id="PRU00191"/>
    </source>
</evidence>
<evidence type="ECO:0000259" key="9">
    <source>
        <dbReference type="PROSITE" id="PS50004"/>
    </source>
</evidence>
<dbReference type="InterPro" id="IPR011993">
    <property type="entry name" value="PH-like_dom_sf"/>
</dbReference>
<dbReference type="PANTHER" id="PTHR19969:SF19">
    <property type="entry name" value="SH2 DOMAIN-CONTAINING PROTEIN"/>
    <property type="match status" value="1"/>
</dbReference>
<dbReference type="Pfam" id="PF00168">
    <property type="entry name" value="C2"/>
    <property type="match status" value="1"/>
</dbReference>
<dbReference type="InterPro" id="IPR001452">
    <property type="entry name" value="SH3_domain"/>
</dbReference>
<evidence type="ECO:0000259" key="8">
    <source>
        <dbReference type="PROSITE" id="PS50003"/>
    </source>
</evidence>
<dbReference type="Pfam" id="PF00017">
    <property type="entry name" value="SH2"/>
    <property type="match status" value="2"/>
</dbReference>